<evidence type="ECO:0000256" key="1">
    <source>
        <dbReference type="ARBA" id="ARBA00004141"/>
    </source>
</evidence>
<gene>
    <name evidence="7" type="ORF">SAMN05444008_103162</name>
</gene>
<dbReference type="EMBL" id="FQUO01000003">
    <property type="protein sequence ID" value="SHE85415.1"/>
    <property type="molecule type" value="Genomic_DNA"/>
</dbReference>
<feature type="transmembrane region" description="Helical" evidence="6">
    <location>
        <begin position="12"/>
        <end position="38"/>
    </location>
</feature>
<feature type="transmembrane region" description="Helical" evidence="6">
    <location>
        <begin position="201"/>
        <end position="221"/>
    </location>
</feature>
<evidence type="ECO:0000313" key="8">
    <source>
        <dbReference type="Proteomes" id="UP000184368"/>
    </source>
</evidence>
<evidence type="ECO:0000256" key="2">
    <source>
        <dbReference type="ARBA" id="ARBA00022475"/>
    </source>
</evidence>
<dbReference type="CDD" id="cd13964">
    <property type="entry name" value="PT_UbiA_1"/>
    <property type="match status" value="1"/>
</dbReference>
<keyword evidence="5 6" id="KW-0472">Membrane</keyword>
<feature type="transmembrane region" description="Helical" evidence="6">
    <location>
        <begin position="282"/>
        <end position="301"/>
    </location>
</feature>
<accession>A0A1M4WW36</accession>
<evidence type="ECO:0000256" key="3">
    <source>
        <dbReference type="ARBA" id="ARBA00022692"/>
    </source>
</evidence>
<dbReference type="AlphaFoldDB" id="A0A1M4WW36"/>
<dbReference type="NCBIfam" id="NF035940">
    <property type="entry name" value="prenyl_rel_EboC"/>
    <property type="match status" value="1"/>
</dbReference>
<organism evidence="7 8">
    <name type="scientific">Cnuella takakiae</name>
    <dbReference type="NCBI Taxonomy" id="1302690"/>
    <lineage>
        <taxon>Bacteria</taxon>
        <taxon>Pseudomonadati</taxon>
        <taxon>Bacteroidota</taxon>
        <taxon>Chitinophagia</taxon>
        <taxon>Chitinophagales</taxon>
        <taxon>Chitinophagaceae</taxon>
        <taxon>Cnuella</taxon>
    </lineage>
</organism>
<dbReference type="InterPro" id="IPR050475">
    <property type="entry name" value="Prenyltransferase_related"/>
</dbReference>
<feature type="transmembrane region" description="Helical" evidence="6">
    <location>
        <begin position="87"/>
        <end position="110"/>
    </location>
</feature>
<keyword evidence="4 6" id="KW-1133">Transmembrane helix</keyword>
<dbReference type="Gene3D" id="1.10.357.140">
    <property type="entry name" value="UbiA prenyltransferase"/>
    <property type="match status" value="1"/>
</dbReference>
<feature type="transmembrane region" description="Helical" evidence="6">
    <location>
        <begin position="116"/>
        <end position="134"/>
    </location>
</feature>
<keyword evidence="3 6" id="KW-0812">Transmembrane</keyword>
<dbReference type="PANTHER" id="PTHR42723:SF1">
    <property type="entry name" value="CHLOROPHYLL SYNTHASE, CHLOROPLASTIC"/>
    <property type="match status" value="1"/>
</dbReference>
<proteinExistence type="predicted"/>
<evidence type="ECO:0000256" key="4">
    <source>
        <dbReference type="ARBA" id="ARBA00022989"/>
    </source>
</evidence>
<dbReference type="InterPro" id="IPR000537">
    <property type="entry name" value="UbiA_prenyltransferase"/>
</dbReference>
<dbReference type="STRING" id="1302690.BUE76_06585"/>
<dbReference type="GO" id="GO:0016020">
    <property type="term" value="C:membrane"/>
    <property type="evidence" value="ECO:0007669"/>
    <property type="project" value="UniProtKB-SubCell"/>
</dbReference>
<dbReference type="PANTHER" id="PTHR42723">
    <property type="entry name" value="CHLOROPHYLL SYNTHASE"/>
    <property type="match status" value="1"/>
</dbReference>
<keyword evidence="8" id="KW-1185">Reference proteome</keyword>
<evidence type="ECO:0000256" key="5">
    <source>
        <dbReference type="ARBA" id="ARBA00023136"/>
    </source>
</evidence>
<dbReference type="InterPro" id="IPR044878">
    <property type="entry name" value="UbiA_sf"/>
</dbReference>
<comment type="subcellular location">
    <subcellularLocation>
        <location evidence="1">Membrane</location>
        <topology evidence="1">Multi-pass membrane protein</topology>
    </subcellularLocation>
</comment>
<evidence type="ECO:0000313" key="7">
    <source>
        <dbReference type="EMBL" id="SHE85415.1"/>
    </source>
</evidence>
<protein>
    <submittedName>
        <fullName evidence="7">4-hydroxybenzoate polyprenyltransferase</fullName>
    </submittedName>
</protein>
<feature type="transmembrane region" description="Helical" evidence="6">
    <location>
        <begin position="258"/>
        <end position="276"/>
    </location>
</feature>
<name>A0A1M4WW36_9BACT</name>
<keyword evidence="2" id="KW-1003">Cell membrane</keyword>
<sequence length="303" mass="31935">MLRLARPANIVTAISDILAGVAIAFYALPAAGAITLAMFGRYEWLLPVLLLVVATKGLYGGGVVMNDVFDAELDAVERPERPIPSGLISKGAASAWGMGLLLVGIVAAGFVHWPQFFSLSFWLALATAGAALLYDGWGKHQDIFGPVNMGLCRGLNLLLGMSLVPEAVLHYWYLALVPIVFIAAITMISRGEVHGGKASTLKWAALLYVLVMAAIAIHSWINDTLVATSIFLVLFGIMNAVPLFRANANPTGPNIGKAVKAGVLSLILMNAAWAAAFGAPQLAVGMVLLLPLSLFLAKAFAVT</sequence>
<feature type="transmembrane region" description="Helical" evidence="6">
    <location>
        <begin position="170"/>
        <end position="189"/>
    </location>
</feature>
<dbReference type="GO" id="GO:0016765">
    <property type="term" value="F:transferase activity, transferring alkyl or aryl (other than methyl) groups"/>
    <property type="evidence" value="ECO:0007669"/>
    <property type="project" value="InterPro"/>
</dbReference>
<feature type="transmembrane region" description="Helical" evidence="6">
    <location>
        <begin position="44"/>
        <end position="66"/>
    </location>
</feature>
<feature type="transmembrane region" description="Helical" evidence="6">
    <location>
        <begin position="227"/>
        <end position="246"/>
    </location>
</feature>
<keyword evidence="7" id="KW-0808">Transferase</keyword>
<dbReference type="Pfam" id="PF01040">
    <property type="entry name" value="UbiA"/>
    <property type="match status" value="1"/>
</dbReference>
<evidence type="ECO:0000256" key="6">
    <source>
        <dbReference type="SAM" id="Phobius"/>
    </source>
</evidence>
<reference evidence="7 8" key="1">
    <citation type="submission" date="2016-11" db="EMBL/GenBank/DDBJ databases">
        <authorList>
            <person name="Jaros S."/>
            <person name="Januszkiewicz K."/>
            <person name="Wedrychowicz H."/>
        </authorList>
    </citation>
    <scope>NUCLEOTIDE SEQUENCE [LARGE SCALE GENOMIC DNA]</scope>
    <source>
        <strain evidence="7 8">DSM 26897</strain>
    </source>
</reference>
<dbReference type="Proteomes" id="UP000184368">
    <property type="component" value="Unassembled WGS sequence"/>
</dbReference>